<dbReference type="EMBL" id="BMXR01000010">
    <property type="protein sequence ID" value="GGX66443.1"/>
    <property type="molecule type" value="Genomic_DNA"/>
</dbReference>
<organism evidence="2 3">
    <name type="scientific">Saccharospirillum salsuginis</name>
    <dbReference type="NCBI Taxonomy" id="418750"/>
    <lineage>
        <taxon>Bacteria</taxon>
        <taxon>Pseudomonadati</taxon>
        <taxon>Pseudomonadota</taxon>
        <taxon>Gammaproteobacteria</taxon>
        <taxon>Oceanospirillales</taxon>
        <taxon>Saccharospirillaceae</taxon>
        <taxon>Saccharospirillum</taxon>
    </lineage>
</organism>
<evidence type="ECO:0000259" key="1">
    <source>
        <dbReference type="Pfam" id="PF12697"/>
    </source>
</evidence>
<protein>
    <recommendedName>
        <fullName evidence="1">AB hydrolase-1 domain-containing protein</fullName>
    </recommendedName>
</protein>
<dbReference type="InterPro" id="IPR000073">
    <property type="entry name" value="AB_hydrolase_1"/>
</dbReference>
<feature type="domain" description="AB hydrolase-1" evidence="1">
    <location>
        <begin position="16"/>
        <end position="250"/>
    </location>
</feature>
<accession>A0A918KMB3</accession>
<evidence type="ECO:0000313" key="2">
    <source>
        <dbReference type="EMBL" id="GGX66443.1"/>
    </source>
</evidence>
<proteinExistence type="predicted"/>
<dbReference type="Proteomes" id="UP000626148">
    <property type="component" value="Unassembled WGS sequence"/>
</dbReference>
<dbReference type="PANTHER" id="PTHR43798">
    <property type="entry name" value="MONOACYLGLYCEROL LIPASE"/>
    <property type="match status" value="1"/>
</dbReference>
<gene>
    <name evidence="2" type="ORF">GCM10007392_37650</name>
</gene>
<dbReference type="InterPro" id="IPR050266">
    <property type="entry name" value="AB_hydrolase_sf"/>
</dbReference>
<comment type="caution">
    <text evidence="2">The sequence shown here is derived from an EMBL/GenBank/DDBJ whole genome shotgun (WGS) entry which is preliminary data.</text>
</comment>
<reference evidence="2" key="2">
    <citation type="submission" date="2020-09" db="EMBL/GenBank/DDBJ databases">
        <authorList>
            <person name="Sun Q."/>
            <person name="Kim S."/>
        </authorList>
    </citation>
    <scope>NUCLEOTIDE SEQUENCE</scope>
    <source>
        <strain evidence="2">KCTC 22169</strain>
    </source>
</reference>
<dbReference type="AlphaFoldDB" id="A0A918KMB3"/>
<name>A0A918KMB3_9GAMM</name>
<dbReference type="SUPFAM" id="SSF53474">
    <property type="entry name" value="alpha/beta-Hydrolases"/>
    <property type="match status" value="1"/>
</dbReference>
<dbReference type="Gene3D" id="3.40.50.1820">
    <property type="entry name" value="alpha/beta hydrolase"/>
    <property type="match status" value="1"/>
</dbReference>
<evidence type="ECO:0000313" key="3">
    <source>
        <dbReference type="Proteomes" id="UP000626148"/>
    </source>
</evidence>
<reference evidence="2" key="1">
    <citation type="journal article" date="2014" name="Int. J. Syst. Evol. Microbiol.">
        <title>Complete genome sequence of Corynebacterium casei LMG S-19264T (=DSM 44701T), isolated from a smear-ripened cheese.</title>
        <authorList>
            <consortium name="US DOE Joint Genome Institute (JGI-PGF)"/>
            <person name="Walter F."/>
            <person name="Albersmeier A."/>
            <person name="Kalinowski J."/>
            <person name="Ruckert C."/>
        </authorList>
    </citation>
    <scope>NUCLEOTIDE SEQUENCE</scope>
    <source>
        <strain evidence="2">KCTC 22169</strain>
    </source>
</reference>
<dbReference type="InterPro" id="IPR029058">
    <property type="entry name" value="AB_hydrolase_fold"/>
</dbReference>
<sequence length="256" mass="28204">MNINNYFDEQGSGSPIILIHGSYATASTWKKMVDQLAASHRCISIKLPGHCGTPDPDDFINPTIETELDIVKKVVNSLTEEPVHLVGHSFGGVVALAQALKNNINISRLSLFEPVAVSLLDDRMSTIVQEFLAKYRRDVTAKVPFACGQVIDFWGGKGSFDSLPGFIQEGMEALVDNNIRHWDSEANMDYKLIDFQGISVPTQLICGTKSNPVAHSICDHLNSLIPHSKKYTIEGASHFLVTSHARECLEVLDNQL</sequence>
<keyword evidence="3" id="KW-1185">Reference proteome</keyword>
<dbReference type="RefSeq" id="WP_189611605.1">
    <property type="nucleotide sequence ID" value="NZ_BMXR01000010.1"/>
</dbReference>
<dbReference type="Pfam" id="PF12697">
    <property type="entry name" value="Abhydrolase_6"/>
    <property type="match status" value="1"/>
</dbReference>